<sequence length="241" mass="26872">NHPDISIVKGDTIVLSSSPIPGNETSVAKTIDSLFRRGARVIYSRIAPVHVRGHASREELKLMINMTKPKYFLPIHGEYRHLTAHADIAKKMGMSEKSVFVIEDGEVLEITNEGAEVAGRVPSGTIYMDSKNADETNDDIIKERISLARQGIIIASVIISGDKSSVIGTPKLMSVGFSDNHYENKTLKSASKMVQVLLEEKWLNVLDWDDIESKITETIAAHIYKETRKRPMVLPLLETYE</sequence>
<evidence type="ECO:0000259" key="1">
    <source>
        <dbReference type="Pfam" id="PF07521"/>
    </source>
</evidence>
<name>A0A382I1W6_9ZZZZ</name>
<evidence type="ECO:0000259" key="3">
    <source>
        <dbReference type="Pfam" id="PF22505"/>
    </source>
</evidence>
<feature type="domain" description="Ribonuclease J beta-CASP" evidence="3">
    <location>
        <begin position="1"/>
        <end position="34"/>
    </location>
</feature>
<proteinExistence type="predicted"/>
<dbReference type="Pfam" id="PF22505">
    <property type="entry name" value="RNase_J_b_CASP"/>
    <property type="match status" value="1"/>
</dbReference>
<dbReference type="PANTHER" id="PTHR43694:SF1">
    <property type="entry name" value="RIBONUCLEASE J"/>
    <property type="match status" value="1"/>
</dbReference>
<evidence type="ECO:0000259" key="2">
    <source>
        <dbReference type="Pfam" id="PF17770"/>
    </source>
</evidence>
<dbReference type="Gene3D" id="3.10.20.580">
    <property type="match status" value="1"/>
</dbReference>
<accession>A0A382I1W6</accession>
<organism evidence="4">
    <name type="scientific">marine metagenome</name>
    <dbReference type="NCBI Taxonomy" id="408172"/>
    <lineage>
        <taxon>unclassified sequences</taxon>
        <taxon>metagenomes</taxon>
        <taxon>ecological metagenomes</taxon>
    </lineage>
</organism>
<dbReference type="InterPro" id="IPR055132">
    <property type="entry name" value="RNase_J_b_CASP"/>
</dbReference>
<protein>
    <submittedName>
        <fullName evidence="4">Uncharacterized protein</fullName>
    </submittedName>
</protein>
<gene>
    <name evidence="4" type="ORF">METZ01_LOCUS246474</name>
</gene>
<dbReference type="InterPro" id="IPR011108">
    <property type="entry name" value="RMMBL"/>
</dbReference>
<dbReference type="SUPFAM" id="SSF56281">
    <property type="entry name" value="Metallo-hydrolase/oxidoreductase"/>
    <property type="match status" value="1"/>
</dbReference>
<feature type="non-terminal residue" evidence="4">
    <location>
        <position position="1"/>
    </location>
</feature>
<dbReference type="PANTHER" id="PTHR43694">
    <property type="entry name" value="RIBONUCLEASE J"/>
    <property type="match status" value="1"/>
</dbReference>
<reference evidence="4" key="1">
    <citation type="submission" date="2018-05" db="EMBL/GenBank/DDBJ databases">
        <authorList>
            <person name="Lanie J.A."/>
            <person name="Ng W.-L."/>
            <person name="Kazmierczak K.M."/>
            <person name="Andrzejewski T.M."/>
            <person name="Davidsen T.M."/>
            <person name="Wayne K.J."/>
            <person name="Tettelin H."/>
            <person name="Glass J.I."/>
            <person name="Rusch D."/>
            <person name="Podicherti R."/>
            <person name="Tsui H.-C.T."/>
            <person name="Winkler M.E."/>
        </authorList>
    </citation>
    <scope>NUCLEOTIDE SEQUENCE</scope>
</reference>
<feature type="domain" description="Zn-dependent metallo-hydrolase RNA specificity" evidence="1">
    <location>
        <begin position="44"/>
        <end position="93"/>
    </location>
</feature>
<feature type="domain" description="Ribonuclease J C-terminal" evidence="2">
    <location>
        <begin position="140"/>
        <end position="237"/>
    </location>
</feature>
<dbReference type="Pfam" id="PF17770">
    <property type="entry name" value="RNase_J_C"/>
    <property type="match status" value="1"/>
</dbReference>
<dbReference type="EMBL" id="UINC01064703">
    <property type="protein sequence ID" value="SVB93620.1"/>
    <property type="molecule type" value="Genomic_DNA"/>
</dbReference>
<dbReference type="InterPro" id="IPR041636">
    <property type="entry name" value="RNase_J_C"/>
</dbReference>
<dbReference type="AlphaFoldDB" id="A0A382I1W6"/>
<evidence type="ECO:0000313" key="4">
    <source>
        <dbReference type="EMBL" id="SVB93620.1"/>
    </source>
</evidence>
<dbReference type="InterPro" id="IPR036866">
    <property type="entry name" value="RibonucZ/Hydroxyglut_hydro"/>
</dbReference>
<dbReference type="Gene3D" id="3.60.15.10">
    <property type="entry name" value="Ribonuclease Z/Hydroxyacylglutathione hydrolase-like"/>
    <property type="match status" value="1"/>
</dbReference>
<dbReference type="Pfam" id="PF07521">
    <property type="entry name" value="RMMBL"/>
    <property type="match status" value="1"/>
</dbReference>